<keyword evidence="2" id="KW-0812">Transmembrane</keyword>
<feature type="region of interest" description="Disordered" evidence="1">
    <location>
        <begin position="205"/>
        <end position="273"/>
    </location>
</feature>
<keyword evidence="5" id="KW-1185">Reference proteome</keyword>
<dbReference type="InterPro" id="IPR006311">
    <property type="entry name" value="TAT_signal"/>
</dbReference>
<keyword evidence="3" id="KW-0732">Signal</keyword>
<accession>A0ABW2T500</accession>
<dbReference type="PROSITE" id="PS51318">
    <property type="entry name" value="TAT"/>
    <property type="match status" value="1"/>
</dbReference>
<feature type="compositionally biased region" description="Low complexity" evidence="1">
    <location>
        <begin position="205"/>
        <end position="244"/>
    </location>
</feature>
<organism evidence="4 5">
    <name type="scientific">Streptosporangium amethystogenes subsp. fukuiense</name>
    <dbReference type="NCBI Taxonomy" id="698418"/>
    <lineage>
        <taxon>Bacteria</taxon>
        <taxon>Bacillati</taxon>
        <taxon>Actinomycetota</taxon>
        <taxon>Actinomycetes</taxon>
        <taxon>Streptosporangiales</taxon>
        <taxon>Streptosporangiaceae</taxon>
        <taxon>Streptosporangium</taxon>
    </lineage>
</organism>
<gene>
    <name evidence="4" type="ORF">ACFQVD_25830</name>
</gene>
<feature type="chain" id="PRO_5045654165" evidence="3">
    <location>
        <begin position="34"/>
        <end position="307"/>
    </location>
</feature>
<evidence type="ECO:0000256" key="1">
    <source>
        <dbReference type="SAM" id="MobiDB-lite"/>
    </source>
</evidence>
<dbReference type="Proteomes" id="UP001596514">
    <property type="component" value="Unassembled WGS sequence"/>
</dbReference>
<keyword evidence="2" id="KW-1133">Transmembrane helix</keyword>
<comment type="caution">
    <text evidence="4">The sequence shown here is derived from an EMBL/GenBank/DDBJ whole genome shotgun (WGS) entry which is preliminary data.</text>
</comment>
<name>A0ABW2T500_9ACTN</name>
<reference evidence="5" key="1">
    <citation type="journal article" date="2019" name="Int. J. Syst. Evol. Microbiol.">
        <title>The Global Catalogue of Microorganisms (GCM) 10K type strain sequencing project: providing services to taxonomists for standard genome sequencing and annotation.</title>
        <authorList>
            <consortium name="The Broad Institute Genomics Platform"/>
            <consortium name="The Broad Institute Genome Sequencing Center for Infectious Disease"/>
            <person name="Wu L."/>
            <person name="Ma J."/>
        </authorList>
    </citation>
    <scope>NUCLEOTIDE SEQUENCE [LARGE SCALE GENOMIC DNA]</scope>
    <source>
        <strain evidence="5">JCM 10083</strain>
    </source>
</reference>
<evidence type="ECO:0000313" key="5">
    <source>
        <dbReference type="Proteomes" id="UP001596514"/>
    </source>
</evidence>
<feature type="signal peptide" evidence="3">
    <location>
        <begin position="1"/>
        <end position="33"/>
    </location>
</feature>
<sequence>MLKSKTRRRVAVKTAAIAAVGAGVLFGAVPAVASMYADPNPVSYACTLGGVTSPSATYTFQMDLSGPTAAATNAPLVATWKIAQPTTVPTLTPTASVPAGARVVIDAEVQIDASPSPVLALPSELRSLAATAAPPSAGQPVTAPPLLVTVTPSATGVVAFQPGPFTLYLDPGTGTGNEAELLDCGVPLNSAEAAAAALRVTVVTGSPSTSTSTSPSPSTSTSPSPSPSTSTTATPKPTVTVTRTKTSEPEKPSSDGQIDETPNGGAATGGGGDAGPDARMIMLSGVLMVAFAGIGGMVLRRRTAGRG</sequence>
<evidence type="ECO:0000313" key="4">
    <source>
        <dbReference type="EMBL" id="MFC7603537.1"/>
    </source>
</evidence>
<evidence type="ECO:0000256" key="2">
    <source>
        <dbReference type="SAM" id="Phobius"/>
    </source>
</evidence>
<proteinExistence type="predicted"/>
<dbReference type="RefSeq" id="WP_343968400.1">
    <property type="nucleotide sequence ID" value="NZ_BAAAGK010000065.1"/>
</dbReference>
<evidence type="ECO:0000256" key="3">
    <source>
        <dbReference type="SAM" id="SignalP"/>
    </source>
</evidence>
<feature type="transmembrane region" description="Helical" evidence="2">
    <location>
        <begin position="280"/>
        <end position="299"/>
    </location>
</feature>
<protein>
    <submittedName>
        <fullName evidence="4">Uncharacterized protein</fullName>
    </submittedName>
</protein>
<dbReference type="EMBL" id="JBHTEE010000001">
    <property type="protein sequence ID" value="MFC7603537.1"/>
    <property type="molecule type" value="Genomic_DNA"/>
</dbReference>
<keyword evidence="2" id="KW-0472">Membrane</keyword>